<dbReference type="InterPro" id="IPR005592">
    <property type="entry name" value="Mono/diacylglycerol_lipase_N"/>
</dbReference>
<comment type="caution">
    <text evidence="3">The sequence shown here is derived from an EMBL/GenBank/DDBJ whole genome shotgun (WGS) entry which is preliminary data.</text>
</comment>
<gene>
    <name evidence="3" type="ORF">FCM35_KLT02944</name>
</gene>
<dbReference type="GO" id="GO:0016042">
    <property type="term" value="P:lipid catabolic process"/>
    <property type="evidence" value="ECO:0007669"/>
    <property type="project" value="InterPro"/>
</dbReference>
<reference evidence="3" key="1">
    <citation type="submission" date="2020-01" db="EMBL/GenBank/DDBJ databases">
        <title>Genome sequence of Kobresia littledalei, the first chromosome-level genome in the family Cyperaceae.</title>
        <authorList>
            <person name="Qu G."/>
        </authorList>
    </citation>
    <scope>NUCLEOTIDE SEQUENCE</scope>
    <source>
        <strain evidence="3">C.B.Clarke</strain>
        <tissue evidence="3">Leaf</tissue>
    </source>
</reference>
<evidence type="ECO:0000313" key="3">
    <source>
        <dbReference type="EMBL" id="KAF3331538.1"/>
    </source>
</evidence>
<protein>
    <submittedName>
        <fullName evidence="3">Sn1-specific diacylglycerol lipase alpha</fullName>
    </submittedName>
</protein>
<dbReference type="CDD" id="cd00519">
    <property type="entry name" value="Lipase_3"/>
    <property type="match status" value="1"/>
</dbReference>
<dbReference type="Proteomes" id="UP000623129">
    <property type="component" value="Unassembled WGS sequence"/>
</dbReference>
<feature type="domain" description="Fungal lipase-type" evidence="1">
    <location>
        <begin position="106"/>
        <end position="215"/>
    </location>
</feature>
<feature type="domain" description="Mono-/di-acylglycerol lipase N-terminal" evidence="2">
    <location>
        <begin position="7"/>
        <end position="70"/>
    </location>
</feature>
<dbReference type="Pfam" id="PF03893">
    <property type="entry name" value="Lipase3_N"/>
    <property type="match status" value="1"/>
</dbReference>
<dbReference type="Pfam" id="PF01764">
    <property type="entry name" value="Lipase_3"/>
    <property type="match status" value="1"/>
</dbReference>
<dbReference type="EMBL" id="SWLB01000012">
    <property type="protein sequence ID" value="KAF3331538.1"/>
    <property type="molecule type" value="Genomic_DNA"/>
</dbReference>
<proteinExistence type="predicted"/>
<dbReference type="InterPro" id="IPR002921">
    <property type="entry name" value="Fungal_lipase-type"/>
</dbReference>
<name>A0A833R9F8_9POAL</name>
<dbReference type="PANTHER" id="PTHR46398">
    <property type="entry name" value="ALPHA/BETA-HYDROLASES SUPERFAMILY PROTEIN"/>
    <property type="match status" value="1"/>
</dbReference>
<organism evidence="3 4">
    <name type="scientific">Carex littledalei</name>
    <dbReference type="NCBI Taxonomy" id="544730"/>
    <lineage>
        <taxon>Eukaryota</taxon>
        <taxon>Viridiplantae</taxon>
        <taxon>Streptophyta</taxon>
        <taxon>Embryophyta</taxon>
        <taxon>Tracheophyta</taxon>
        <taxon>Spermatophyta</taxon>
        <taxon>Magnoliopsida</taxon>
        <taxon>Liliopsida</taxon>
        <taxon>Poales</taxon>
        <taxon>Cyperaceae</taxon>
        <taxon>Cyperoideae</taxon>
        <taxon>Cariceae</taxon>
        <taxon>Carex</taxon>
        <taxon>Carex subgen. Euthyceras</taxon>
    </lineage>
</organism>
<dbReference type="PANTHER" id="PTHR46398:SF7">
    <property type="entry name" value="ALPHA_BETA-HYDROLASES SUPERFAMILY PROTEIN"/>
    <property type="match status" value="1"/>
</dbReference>
<dbReference type="SUPFAM" id="SSF53474">
    <property type="entry name" value="alpha/beta-Hydrolases"/>
    <property type="match status" value="1"/>
</dbReference>
<accession>A0A833R9F8</accession>
<keyword evidence="4" id="KW-1185">Reference proteome</keyword>
<evidence type="ECO:0000259" key="2">
    <source>
        <dbReference type="Pfam" id="PF03893"/>
    </source>
</evidence>
<sequence length="352" mass="39887">MSVTCGLECVVCFGFTRWMWKRCTYVGAYDSENWPPAEPDDFEPIPRICGIILAVYEPDLHNPKFAPPDAYRVKPEWVVKRVSYEETEKKSPPYLIYGDRDHKDIVLAMRGLNLVRDSDYKVLLDNRLGMQMFDGGFVHHGLLKAAVWILNREGPTLRNLLEELGPDYSLVFAGHSLGSGIAALMTIIVVNHLDEFGGIPRSQVRCYAVAPARCFCFEQFAVFAFLHVFERHIEARQEEAEGPEAVVCSWSNVSHRGEKILPLLKEAGKKDTQQLEKRTSRKQSLQREHRIALEKAVTLHVPHAVDPDEEESVVSSSSGSKSGETNWDELVEKLFVKNSSGRMKLKKDIVVE</sequence>
<dbReference type="OrthoDB" id="438440at2759"/>
<evidence type="ECO:0000313" key="4">
    <source>
        <dbReference type="Proteomes" id="UP000623129"/>
    </source>
</evidence>
<dbReference type="InterPro" id="IPR029058">
    <property type="entry name" value="AB_hydrolase_fold"/>
</dbReference>
<dbReference type="AlphaFoldDB" id="A0A833R9F8"/>
<dbReference type="Gene3D" id="3.40.50.1820">
    <property type="entry name" value="alpha/beta hydrolase"/>
    <property type="match status" value="1"/>
</dbReference>
<evidence type="ECO:0000259" key="1">
    <source>
        <dbReference type="Pfam" id="PF01764"/>
    </source>
</evidence>